<evidence type="ECO:0000313" key="3">
    <source>
        <dbReference type="EMBL" id="NSI64292.1"/>
    </source>
</evidence>
<reference evidence="3" key="2">
    <citation type="submission" date="2020-02" db="EMBL/GenBank/DDBJ databases">
        <authorList>
            <person name="Littmann E."/>
            <person name="Sorbara M."/>
        </authorList>
    </citation>
    <scope>NUCLEOTIDE SEQUENCE</scope>
    <source>
        <strain evidence="3">MSK.11.9</strain>
        <strain evidence="2">MSK.15.32</strain>
    </source>
</reference>
<evidence type="ECO:0000313" key="1">
    <source>
        <dbReference type="EMBL" id="MDB8737916.1"/>
    </source>
</evidence>
<reference evidence="3" key="1">
    <citation type="journal article" date="2020" name="Cell Host Microbe">
        <title>Functional and Genomic Variation between Human-Derived Isolates of Lachnospiraceae Reveals Inter- and Intra-Species Diversity.</title>
        <authorList>
            <person name="Sorbara M.T."/>
            <person name="Littmann E.R."/>
            <person name="Fontana E."/>
            <person name="Moody T.U."/>
            <person name="Kohout C.E."/>
            <person name="Gjonbalaj M."/>
            <person name="Eaton V."/>
            <person name="Seok R."/>
            <person name="Leiner I.M."/>
            <person name="Pamer E.G."/>
        </authorList>
    </citation>
    <scope>NUCLEOTIDE SEQUENCE</scope>
    <source>
        <strain evidence="3">MSK.11.9</strain>
        <strain evidence="2">MSK.15.32</strain>
    </source>
</reference>
<name>A0A2N5NGF0_MEDGN</name>
<dbReference type="RefSeq" id="WP_009245322.1">
    <property type="nucleotide sequence ID" value="NZ_CABKQB010000009.1"/>
</dbReference>
<reference evidence="1" key="3">
    <citation type="submission" date="2023-01" db="EMBL/GenBank/DDBJ databases">
        <title>Human gut microbiome strain richness.</title>
        <authorList>
            <person name="Chen-Liaw A."/>
        </authorList>
    </citation>
    <scope>NUCLEOTIDE SEQUENCE</scope>
    <source>
        <strain evidence="1">1001217st1_A9_1001217B_191108</strain>
    </source>
</reference>
<proteinExistence type="predicted"/>
<dbReference type="Proteomes" id="UP001211731">
    <property type="component" value="Unassembled WGS sequence"/>
</dbReference>
<protein>
    <submittedName>
        <fullName evidence="3">Uncharacterized protein</fullName>
    </submittedName>
</protein>
<dbReference type="AlphaFoldDB" id="A0A2N5NGF0"/>
<dbReference type="EMBL" id="JAAIRY010000002">
    <property type="protein sequence ID" value="NSI64292.1"/>
    <property type="molecule type" value="Genomic_DNA"/>
</dbReference>
<accession>A0A2N5NGF0</accession>
<evidence type="ECO:0000313" key="4">
    <source>
        <dbReference type="Proteomes" id="UP001296581"/>
    </source>
</evidence>
<evidence type="ECO:0000313" key="2">
    <source>
        <dbReference type="EMBL" id="NSI58829.1"/>
    </source>
</evidence>
<sequence length="85" mass="9618">MKMNYSDMFDCISDKSAEILNEYEEYELDTVFSAVNTEKVVISKIMNRVPSVKKKSLEMANITCSGNDIISFINCICSEIFAVSK</sequence>
<dbReference type="EMBL" id="JAAIRV010000019">
    <property type="protein sequence ID" value="NSI58829.1"/>
    <property type="molecule type" value="Genomic_DNA"/>
</dbReference>
<comment type="caution">
    <text evidence="3">The sequence shown here is derived from an EMBL/GenBank/DDBJ whole genome shotgun (WGS) entry which is preliminary data.</text>
</comment>
<dbReference type="Proteomes" id="UP001296580">
    <property type="component" value="Unassembled WGS sequence"/>
</dbReference>
<dbReference type="Proteomes" id="UP001296581">
    <property type="component" value="Unassembled WGS sequence"/>
</dbReference>
<gene>
    <name evidence="3" type="ORF">G4981_03170</name>
    <name evidence="2" type="ORF">G4993_10520</name>
    <name evidence="1" type="ORF">PNU63_03820</name>
</gene>
<organism evidence="3 4">
    <name type="scientific">Mediterraneibacter gnavus</name>
    <name type="common">Ruminococcus gnavus</name>
    <dbReference type="NCBI Taxonomy" id="33038"/>
    <lineage>
        <taxon>Bacteria</taxon>
        <taxon>Bacillati</taxon>
        <taxon>Bacillota</taxon>
        <taxon>Clostridia</taxon>
        <taxon>Lachnospirales</taxon>
        <taxon>Lachnospiraceae</taxon>
        <taxon>Mediterraneibacter</taxon>
    </lineage>
</organism>
<dbReference type="EMBL" id="JAQMLR010000002">
    <property type="protein sequence ID" value="MDB8737916.1"/>
    <property type="molecule type" value="Genomic_DNA"/>
</dbReference>